<dbReference type="EMBL" id="CP009976">
    <property type="protein sequence ID" value="AIZ40928.1"/>
    <property type="molecule type" value="Genomic_DNA"/>
</dbReference>
<feature type="chain" id="PRO_5043762082" description="Lipoprotein" evidence="1">
    <location>
        <begin position="33"/>
        <end position="101"/>
    </location>
</feature>
<dbReference type="PROSITE" id="PS51257">
    <property type="entry name" value="PROKAR_LIPOPROTEIN"/>
    <property type="match status" value="1"/>
</dbReference>
<reference evidence="2 3" key="1">
    <citation type="journal article" date="2014" name="Environ. Microbiol.">
        <title>Contrasting genomic patterns and infection strategies of two co-existing Bacteroidetes podovirus genera.</title>
        <authorList>
            <person name="Holmfeldt K."/>
            <person name="Howard-Varona C."/>
            <person name="Solonenko N."/>
            <person name="Sullivan M.B."/>
        </authorList>
    </citation>
    <scope>NUCLEOTIDE SEQUENCE [LARGE SCALE GENOMIC DNA]</scope>
    <source>
        <strain evidence="2 3">18</strain>
    </source>
</reference>
<keyword evidence="1" id="KW-0732">Signal</keyword>
<evidence type="ECO:0000256" key="1">
    <source>
        <dbReference type="SAM" id="SignalP"/>
    </source>
</evidence>
<protein>
    <recommendedName>
        <fullName evidence="4">Lipoprotein</fullName>
    </recommendedName>
</protein>
<feature type="signal peptide" evidence="1">
    <location>
        <begin position="1"/>
        <end position="32"/>
    </location>
</feature>
<name>A0AAU8RB64_9FLAO</name>
<accession>A0AAU8RB64</accession>
<sequence>MKYITKTKTIYFMKKSILFAALIGSVLFFSCAKDNDDKGICESCELIGVPITACDNGDGTVVISSGGNSETISEEELGGLSPEDYVKGICSAGAIDLGQAN</sequence>
<organism evidence="2 3">
    <name type="scientific">Cellulophaga baltica 18</name>
    <dbReference type="NCBI Taxonomy" id="1348584"/>
    <lineage>
        <taxon>Bacteria</taxon>
        <taxon>Pseudomonadati</taxon>
        <taxon>Bacteroidota</taxon>
        <taxon>Flavobacteriia</taxon>
        <taxon>Flavobacteriales</taxon>
        <taxon>Flavobacteriaceae</taxon>
        <taxon>Cellulophaga</taxon>
    </lineage>
</organism>
<dbReference type="KEGG" id="cbat:M666_04770"/>
<dbReference type="Proteomes" id="UP000030786">
    <property type="component" value="Chromosome"/>
</dbReference>
<proteinExistence type="predicted"/>
<evidence type="ECO:0000313" key="2">
    <source>
        <dbReference type="EMBL" id="AIZ40928.1"/>
    </source>
</evidence>
<dbReference type="AlphaFoldDB" id="A0AAU8RB64"/>
<evidence type="ECO:0008006" key="4">
    <source>
        <dbReference type="Google" id="ProtNLM"/>
    </source>
</evidence>
<gene>
    <name evidence="2" type="ORF">M666_04770</name>
</gene>
<evidence type="ECO:0000313" key="3">
    <source>
        <dbReference type="Proteomes" id="UP000030786"/>
    </source>
</evidence>